<evidence type="ECO:0000256" key="5">
    <source>
        <dbReference type="ARBA" id="ARBA00022801"/>
    </source>
</evidence>
<dbReference type="InterPro" id="IPR013783">
    <property type="entry name" value="Ig-like_fold"/>
</dbReference>
<dbReference type="InterPro" id="IPR034836">
    <property type="entry name" value="CBM20_glucoamylase"/>
</dbReference>
<feature type="binding site" evidence="13">
    <location>
        <position position="207"/>
    </location>
    <ligand>
        <name>substrate</name>
    </ligand>
</feature>
<comment type="similarity">
    <text evidence="2">Belongs to the glycosyl hydrolase 15 family.</text>
</comment>
<dbReference type="GO" id="GO:0004339">
    <property type="term" value="F:glucan 1,4-alpha-glucosidase activity"/>
    <property type="evidence" value="ECO:0007669"/>
    <property type="project" value="UniProtKB-EC"/>
</dbReference>
<dbReference type="Pfam" id="PF00686">
    <property type="entry name" value="CBM_20"/>
    <property type="match status" value="1"/>
</dbReference>
<dbReference type="InterPro" id="IPR002044">
    <property type="entry name" value="CBM20"/>
</dbReference>
<evidence type="ECO:0000256" key="11">
    <source>
        <dbReference type="ARBA" id="ARBA00033473"/>
    </source>
</evidence>
<evidence type="ECO:0000256" key="10">
    <source>
        <dbReference type="ARBA" id="ARBA00033442"/>
    </source>
</evidence>
<organism evidence="15 16">
    <name type="scientific">Penicillium egyptiacum</name>
    <dbReference type="NCBI Taxonomy" id="1303716"/>
    <lineage>
        <taxon>Eukaryota</taxon>
        <taxon>Fungi</taxon>
        <taxon>Dikarya</taxon>
        <taxon>Ascomycota</taxon>
        <taxon>Pezizomycotina</taxon>
        <taxon>Eurotiomycetes</taxon>
        <taxon>Eurotiomycetidae</taxon>
        <taxon>Eurotiales</taxon>
        <taxon>Aspergillaceae</taxon>
        <taxon>Penicillium</taxon>
    </lineage>
</organism>
<dbReference type="Gene3D" id="1.50.10.10">
    <property type="match status" value="1"/>
</dbReference>
<accession>A0A9W4K8A9</accession>
<dbReference type="InterPro" id="IPR000165">
    <property type="entry name" value="Glucoamylase"/>
</dbReference>
<evidence type="ECO:0000313" key="15">
    <source>
        <dbReference type="EMBL" id="CAG8885689.1"/>
    </source>
</evidence>
<dbReference type="EC" id="3.2.1.3" evidence="3"/>
<dbReference type="PANTHER" id="PTHR31616">
    <property type="entry name" value="TREHALASE"/>
    <property type="match status" value="1"/>
</dbReference>
<comment type="catalytic activity">
    <reaction evidence="1">
        <text>Hydrolysis of terminal (1-&gt;4)-linked alpha-D-glucose residues successively from non-reducing ends of the chains with release of beta-D-glucose.</text>
        <dbReference type="EC" id="3.2.1.3"/>
    </reaction>
</comment>
<keyword evidence="16" id="KW-1185">Reference proteome</keyword>
<dbReference type="InterPro" id="IPR011613">
    <property type="entry name" value="GH15-like"/>
</dbReference>
<dbReference type="Proteomes" id="UP001154252">
    <property type="component" value="Unassembled WGS sequence"/>
</dbReference>
<comment type="caution">
    <text evidence="15">The sequence shown here is derived from an EMBL/GenBank/DDBJ whole genome shotgun (WGS) entry which is preliminary data.</text>
</comment>
<feature type="active site" description="Proton donor" evidence="12">
    <location>
        <position position="266"/>
    </location>
</feature>
<evidence type="ECO:0000256" key="7">
    <source>
        <dbReference type="ARBA" id="ARBA00023277"/>
    </source>
</evidence>
<name>A0A9W4K8A9_9EURO</name>
<dbReference type="Gene3D" id="2.60.40.10">
    <property type="entry name" value="Immunoglobulins"/>
    <property type="match status" value="1"/>
</dbReference>
<dbReference type="GO" id="GO:0000324">
    <property type="term" value="C:fungal-type vacuole"/>
    <property type="evidence" value="ECO:0007669"/>
    <property type="project" value="TreeGrafter"/>
</dbReference>
<dbReference type="PRINTS" id="PR00736">
    <property type="entry name" value="GLHYDRLASE15"/>
</dbReference>
<feature type="active site" description="Proton acceptor" evidence="12">
    <location>
        <position position="263"/>
    </location>
</feature>
<dbReference type="SMART" id="SM01065">
    <property type="entry name" value="CBM_2"/>
    <property type="match status" value="1"/>
</dbReference>
<dbReference type="CDD" id="cd05811">
    <property type="entry name" value="CBM20_glucoamylase"/>
    <property type="match status" value="1"/>
</dbReference>
<dbReference type="PROSITE" id="PS00820">
    <property type="entry name" value="GLUCOAMYLASE"/>
    <property type="match status" value="1"/>
</dbReference>
<evidence type="ECO:0000256" key="3">
    <source>
        <dbReference type="ARBA" id="ARBA00012593"/>
    </source>
</evidence>
<gene>
    <name evidence="15" type="ORF">PEGY_LOCUS515</name>
</gene>
<keyword evidence="8" id="KW-0326">Glycosidase</keyword>
<protein>
    <recommendedName>
        <fullName evidence="3">glucan 1,4-alpha-glucosidase</fullName>
        <ecNumber evidence="3">3.2.1.3</ecNumber>
    </recommendedName>
    <alternativeName>
        <fullName evidence="11">1,4-alpha-D-glucan glucohydrolase</fullName>
    </alternativeName>
    <alternativeName>
        <fullName evidence="10">Glucan 1,4-alpha-glucosidase</fullName>
    </alternativeName>
</protein>
<feature type="domain" description="CBM20" evidence="14">
    <location>
        <begin position="583"/>
        <end position="690"/>
    </location>
</feature>
<dbReference type="Pfam" id="PF00723">
    <property type="entry name" value="Glyco_hydro_15"/>
    <property type="match status" value="1"/>
</dbReference>
<evidence type="ECO:0000313" key="16">
    <source>
        <dbReference type="Proteomes" id="UP001154252"/>
    </source>
</evidence>
<dbReference type="GO" id="GO:2001070">
    <property type="term" value="F:starch binding"/>
    <property type="evidence" value="ECO:0007669"/>
    <property type="project" value="InterPro"/>
</dbReference>
<dbReference type="PIRSF" id="PIRSF001031">
    <property type="entry name" value="Glu-a-glcsd_SBD"/>
    <property type="match status" value="1"/>
</dbReference>
<dbReference type="OrthoDB" id="6123450at2759"/>
<dbReference type="SUPFAM" id="SSF49452">
    <property type="entry name" value="Starch-binding domain-like"/>
    <property type="match status" value="1"/>
</dbReference>
<evidence type="ECO:0000256" key="1">
    <source>
        <dbReference type="ARBA" id="ARBA00001863"/>
    </source>
</evidence>
<sequence>MQYHATLMRVPCKSHAYASLYLPRMTFEWLISPHLQPYKSQVPPPRRCQLNSTSDPMMAPRFWTALWALTLGHAVVAAPQILAPRATGSLDTWLASETMVARQGILDNIGSAGAHAANAKPGVVLASPSTSDPDYYYTWTRDSALVFKSLIDMFKNGDSALLEVIEEYISSQAYIQTVSNPSGGLSGGGGLGEPKFNADETAFTGSWGRPQRDGPALRATALISFGQWLIDNGYTTYATNIVWPVVRNDLSYVAQYWNQTGFDLWEEVSGSSFFTIAAQHRALVEGSTFASQVGSSCSYCNSQAPHVLCFLQSFWTGSYILANFGGGRSGKDANTLLGSIHTFDPEAGCDDTTFQPCSARALANHKVVTDSFRSIYSVNSGIAAGKAVSVGRYPEDSYYNGNPWYLCTLAAAEQLYDAIYTWNRIGSLTITSVSLSFFKDLHSSAATGTYSSSSDTYSSIVSAVKVYADGYVSIVEKYALSSGSLSEQFSRSDGSQLSARDLTWSYAALLTANERRNAIVPAPWGEASASSVPGQCQYTSAIGTFSSATDTAWPTTLTSGSGSVTTTKTTTTTSKATTTTASCTTPTAVAVTFNVIATTVYGQNIKIAGSISQLGSWSPSSAIALSASKYTTSNHLWFVTVTLPVGTSFSYKYIQVASDGTIKWESDPNQLYTVPATCGTTAVTISDTWR</sequence>
<evidence type="ECO:0000256" key="13">
    <source>
        <dbReference type="PIRSR" id="PIRSR001031-2"/>
    </source>
</evidence>
<dbReference type="PROSITE" id="PS51166">
    <property type="entry name" value="CBM20"/>
    <property type="match status" value="1"/>
</dbReference>
<keyword evidence="4" id="KW-0732">Signal</keyword>
<dbReference type="FunFam" id="2.60.40.10:FF:000552">
    <property type="entry name" value="Related to glucoamylase"/>
    <property type="match status" value="1"/>
</dbReference>
<dbReference type="SUPFAM" id="SSF48208">
    <property type="entry name" value="Six-hairpin glycosidases"/>
    <property type="match status" value="1"/>
</dbReference>
<keyword evidence="9" id="KW-0624">Polysaccharide degradation</keyword>
<dbReference type="InterPro" id="IPR013784">
    <property type="entry name" value="Carb-bd-like_fold"/>
</dbReference>
<keyword evidence="7" id="KW-0119">Carbohydrate metabolism</keyword>
<evidence type="ECO:0000256" key="12">
    <source>
        <dbReference type="PIRSR" id="PIRSR001031-1"/>
    </source>
</evidence>
<keyword evidence="5" id="KW-0378">Hydrolase</keyword>
<reference evidence="15" key="1">
    <citation type="submission" date="2021-07" db="EMBL/GenBank/DDBJ databases">
        <authorList>
            <person name="Branca A.L. A."/>
        </authorList>
    </citation>
    <scope>NUCLEOTIDE SEQUENCE</scope>
</reference>
<dbReference type="FunFam" id="1.50.10.10:FF:000018">
    <property type="entry name" value="Glucoamylase"/>
    <property type="match status" value="1"/>
</dbReference>
<dbReference type="InterPro" id="IPR008291">
    <property type="entry name" value="Glucoamylase_SBD"/>
</dbReference>
<evidence type="ECO:0000259" key="14">
    <source>
        <dbReference type="PROSITE" id="PS51166"/>
    </source>
</evidence>
<dbReference type="AlphaFoldDB" id="A0A9W4K8A9"/>
<dbReference type="InterPro" id="IPR046966">
    <property type="entry name" value="Glucoamylase_active_site"/>
</dbReference>
<proteinExistence type="inferred from homology"/>
<keyword evidence="6" id="KW-0325">Glycoprotein</keyword>
<dbReference type="PANTHER" id="PTHR31616:SF12">
    <property type="entry name" value="GLUCOAMYLASE"/>
    <property type="match status" value="1"/>
</dbReference>
<dbReference type="InterPro" id="IPR012341">
    <property type="entry name" value="6hp_glycosidase-like_sf"/>
</dbReference>
<evidence type="ECO:0000256" key="9">
    <source>
        <dbReference type="ARBA" id="ARBA00023326"/>
    </source>
</evidence>
<evidence type="ECO:0000256" key="8">
    <source>
        <dbReference type="ARBA" id="ARBA00023295"/>
    </source>
</evidence>
<evidence type="ECO:0000256" key="4">
    <source>
        <dbReference type="ARBA" id="ARBA00022729"/>
    </source>
</evidence>
<dbReference type="GO" id="GO:0000272">
    <property type="term" value="P:polysaccharide catabolic process"/>
    <property type="evidence" value="ECO:0007669"/>
    <property type="project" value="UniProtKB-KW"/>
</dbReference>
<dbReference type="InterPro" id="IPR008928">
    <property type="entry name" value="6-hairpin_glycosidase_sf"/>
</dbReference>
<evidence type="ECO:0000256" key="6">
    <source>
        <dbReference type="ARBA" id="ARBA00023180"/>
    </source>
</evidence>
<dbReference type="EMBL" id="CAJVRC010000835">
    <property type="protein sequence ID" value="CAG8885689.1"/>
    <property type="molecule type" value="Genomic_DNA"/>
</dbReference>
<evidence type="ECO:0000256" key="2">
    <source>
        <dbReference type="ARBA" id="ARBA00006188"/>
    </source>
</evidence>